<dbReference type="RefSeq" id="WP_095535470.1">
    <property type="nucleotide sequence ID" value="NZ_NSGO01000004.1"/>
</dbReference>
<proteinExistence type="predicted"/>
<accession>A0ABX4HAL7</accession>
<protein>
    <submittedName>
        <fullName evidence="4">Uncharacterized protein</fullName>
    </submittedName>
</protein>
<comment type="caution">
    <text evidence="4">The sequence shown here is derived from an EMBL/GenBank/DDBJ whole genome shotgun (WGS) entry which is preliminary data.</text>
</comment>
<evidence type="ECO:0000256" key="3">
    <source>
        <dbReference type="SAM" id="SignalP"/>
    </source>
</evidence>
<evidence type="ECO:0000313" key="5">
    <source>
        <dbReference type="Proteomes" id="UP000218281"/>
    </source>
</evidence>
<evidence type="ECO:0000313" key="4">
    <source>
        <dbReference type="EMBL" id="PAT06355.1"/>
    </source>
</evidence>
<gene>
    <name evidence="4" type="ORF">CKJ81_05250</name>
</gene>
<feature type="compositionally biased region" description="Low complexity" evidence="2">
    <location>
        <begin position="151"/>
        <end position="163"/>
    </location>
</feature>
<keyword evidence="5" id="KW-1185">Reference proteome</keyword>
<reference evidence="4 5" key="1">
    <citation type="submission" date="2017-08" db="EMBL/GenBank/DDBJ databases">
        <title>Whole genome sequences of 6 clinical strains closest to Corynebacterium imitans.</title>
        <authorList>
            <person name="Bernier A.-M."/>
            <person name="Burdz T."/>
            <person name="Bernard K."/>
        </authorList>
    </citation>
    <scope>NUCLEOTIDE SEQUENCE [LARGE SCALE GENOMIC DNA]</scope>
    <source>
        <strain evidence="4 5">NML93-0607</strain>
    </source>
</reference>
<name>A0ABX4HAL7_9CORY</name>
<feature type="region of interest" description="Disordered" evidence="2">
    <location>
        <begin position="141"/>
        <end position="163"/>
    </location>
</feature>
<dbReference type="Proteomes" id="UP000218281">
    <property type="component" value="Unassembled WGS sequence"/>
</dbReference>
<feature type="signal peptide" evidence="3">
    <location>
        <begin position="1"/>
        <end position="27"/>
    </location>
</feature>
<evidence type="ECO:0000256" key="2">
    <source>
        <dbReference type="SAM" id="MobiDB-lite"/>
    </source>
</evidence>
<sequence length="203" mass="20398">MSSRSARALAVATAGSVMLALAPDAAASTHATQLAAAEQAVTDAKAALAEAKQAVEAQQAKVDAAQAELGRKVEARNVAKHKLEALDADAADEQALADATDAVNDANIDAETERVELSVRTQAVEDAREELRRATVALAKARADKPEETDAPATPAAGTGTDGSTTAGTAVAVVLGVLAALGAGVALAPRLGIDLSQYGIQLP</sequence>
<keyword evidence="3" id="KW-0732">Signal</keyword>
<feature type="chain" id="PRO_5047466190" evidence="3">
    <location>
        <begin position="28"/>
        <end position="203"/>
    </location>
</feature>
<dbReference type="EMBL" id="NSGO01000004">
    <property type="protein sequence ID" value="PAT06355.1"/>
    <property type="molecule type" value="Genomic_DNA"/>
</dbReference>
<evidence type="ECO:0000256" key="1">
    <source>
        <dbReference type="SAM" id="Coils"/>
    </source>
</evidence>
<feature type="coiled-coil region" evidence="1">
    <location>
        <begin position="34"/>
        <end position="68"/>
    </location>
</feature>
<keyword evidence="1" id="KW-0175">Coiled coil</keyword>
<organism evidence="4 5">
    <name type="scientific">Corynebacterium hadale</name>
    <dbReference type="NCBI Taxonomy" id="2026255"/>
    <lineage>
        <taxon>Bacteria</taxon>
        <taxon>Bacillati</taxon>
        <taxon>Actinomycetota</taxon>
        <taxon>Actinomycetes</taxon>
        <taxon>Mycobacteriales</taxon>
        <taxon>Corynebacteriaceae</taxon>
        <taxon>Corynebacterium</taxon>
    </lineage>
</organism>